<dbReference type="PANTHER" id="PTHR47183">
    <property type="entry name" value="GLUCOSE-1-PHOSPHATE CYTIDYLYLTRANSFERASE-RELATED"/>
    <property type="match status" value="1"/>
</dbReference>
<sequence length="270" mass="31125">MPKKYLNYLKDKFMKAVILAGGFGTRISEETDNIPKPMIQIGNKPILWHIMKLYSYHGVNDFIICCGYRGYLIKEYFANYFLHMSDVTFDMKNNKMHVHQERAEPWTVTLVDTGENTMTGGRIKRVLDYVKDEEAFCLTYGDGVSNVDIAALIRHHKAHQKLATLTAVFSPGRFGALEILNGQVKTFVEKPRGDGARINGGFFVLSPKVIEFIADDTTFWEHEPMETLAQKGNMIAFNHDGFWQPMDTLRDKNYLEDLWTNSKAPWRVWK</sequence>
<proteinExistence type="predicted"/>
<name>A0A0M4LE66_9GAMM</name>
<dbReference type="CDD" id="cd02524">
    <property type="entry name" value="G1P_cytidylyltransferase"/>
    <property type="match status" value="1"/>
</dbReference>
<protein>
    <submittedName>
        <fullName evidence="2">Glucose-1-phosphate cytidylyltransferase</fullName>
    </submittedName>
</protein>
<dbReference type="InterPro" id="IPR046981">
    <property type="entry name" value="G1P_cyt_trans"/>
</dbReference>
<dbReference type="PANTHER" id="PTHR47183:SF1">
    <property type="entry name" value="GLUCOSE-1-PHOSPHATE CYTIDYLYLTRANSFERASE"/>
    <property type="match status" value="1"/>
</dbReference>
<evidence type="ECO:0000313" key="3">
    <source>
        <dbReference type="Proteomes" id="UP000068905"/>
    </source>
</evidence>
<accession>A0A0M4LE66</accession>
<dbReference type="InterPro" id="IPR005835">
    <property type="entry name" value="NTP_transferase_dom"/>
</dbReference>
<dbReference type="SUPFAM" id="SSF53448">
    <property type="entry name" value="Nucleotide-diphospho-sugar transferases"/>
    <property type="match status" value="1"/>
</dbReference>
<dbReference type="EMBL" id="CP006911">
    <property type="protein sequence ID" value="ALE02307.1"/>
    <property type="molecule type" value="Genomic_DNA"/>
</dbReference>
<dbReference type="AlphaFoldDB" id="A0A0M4LE66"/>
<gene>
    <name evidence="2" type="ORF">W908_07070</name>
</gene>
<organism evidence="2 3">
    <name type="scientific">Candidatus Pseudothioglobus singularis PS1</name>
    <dbReference type="NCBI Taxonomy" id="1125411"/>
    <lineage>
        <taxon>Bacteria</taxon>
        <taxon>Pseudomonadati</taxon>
        <taxon>Pseudomonadota</taxon>
        <taxon>Gammaproteobacteria</taxon>
        <taxon>Candidatus Pseudothioglobaceae</taxon>
        <taxon>Candidatus Pseudothioglobus</taxon>
    </lineage>
</organism>
<dbReference type="GO" id="GO:0009243">
    <property type="term" value="P:O antigen biosynthetic process"/>
    <property type="evidence" value="ECO:0007669"/>
    <property type="project" value="InterPro"/>
</dbReference>
<reference evidence="2 3" key="1">
    <citation type="journal article" date="2015" name="Genome Announc.">
        <title>Genome Sequence of 'Candidatus Thioglobus singularis' Strain PS1, a Mixotroph from the SUP05 Clade of Marine Gammaproteobacteria.</title>
        <authorList>
            <person name="Marshall K.T."/>
            <person name="Morris R.M."/>
        </authorList>
    </citation>
    <scope>NUCLEOTIDE SEQUENCE [LARGE SCALE GENOMIC DNA]</scope>
    <source>
        <strain evidence="2 3">PS1</strain>
    </source>
</reference>
<evidence type="ECO:0000259" key="1">
    <source>
        <dbReference type="Pfam" id="PF00483"/>
    </source>
</evidence>
<dbReference type="Pfam" id="PF00483">
    <property type="entry name" value="NTP_transferase"/>
    <property type="match status" value="1"/>
</dbReference>
<keyword evidence="2" id="KW-0808">Transferase</keyword>
<dbReference type="Gene3D" id="3.90.550.10">
    <property type="entry name" value="Spore Coat Polysaccharide Biosynthesis Protein SpsA, Chain A"/>
    <property type="match status" value="1"/>
</dbReference>
<dbReference type="KEGG" id="tsn:W908_07070"/>
<evidence type="ECO:0000313" key="2">
    <source>
        <dbReference type="EMBL" id="ALE02307.1"/>
    </source>
</evidence>
<keyword evidence="3" id="KW-1185">Reference proteome</keyword>
<feature type="domain" description="Nucleotidyl transferase" evidence="1">
    <location>
        <begin position="15"/>
        <end position="225"/>
    </location>
</feature>
<dbReference type="GO" id="GO:0047343">
    <property type="term" value="F:glucose-1-phosphate cytidylyltransferase activity"/>
    <property type="evidence" value="ECO:0007669"/>
    <property type="project" value="InterPro"/>
</dbReference>
<dbReference type="InterPro" id="IPR029044">
    <property type="entry name" value="Nucleotide-diphossugar_trans"/>
</dbReference>
<dbReference type="NCBIfam" id="TIGR02623">
    <property type="entry name" value="G1P_cyt_trans"/>
    <property type="match status" value="1"/>
</dbReference>
<dbReference type="InterPro" id="IPR013446">
    <property type="entry name" value="G1P_cyt_trans-like"/>
</dbReference>
<dbReference type="PATRIC" id="fig|1125411.7.peg.1393"/>
<keyword evidence="2" id="KW-0548">Nucleotidyltransferase</keyword>
<dbReference type="Proteomes" id="UP000068905">
    <property type="component" value="Chromosome"/>
</dbReference>
<dbReference type="STRING" id="1125411.W908_07070"/>